<evidence type="ECO:0000313" key="4">
    <source>
        <dbReference type="EnsemblMetazoa" id="RPRC009792-PA"/>
    </source>
</evidence>
<reference evidence="5" key="2">
    <citation type="submission" date="2015-04" db="EMBL/GenBank/DDBJ databases">
        <authorList>
            <person name="Wilson R.K."/>
            <person name="Warren W."/>
            <person name="Dotson E."/>
            <person name="Oliveira P.L."/>
        </authorList>
    </citation>
    <scope>NUCLEOTIDE SEQUENCE</scope>
</reference>
<feature type="signal peptide" evidence="1">
    <location>
        <begin position="1"/>
        <end position="27"/>
    </location>
</feature>
<dbReference type="InParanoid" id="R4G3A2"/>
<dbReference type="PROSITE" id="PS51465">
    <property type="entry name" value="KAZAL_2"/>
    <property type="match status" value="1"/>
</dbReference>
<dbReference type="InterPro" id="IPR036058">
    <property type="entry name" value="Kazal_dom_sf"/>
</dbReference>
<dbReference type="Proteomes" id="UP000015103">
    <property type="component" value="Unassembled WGS sequence"/>
</dbReference>
<dbReference type="EMBL" id="GAHY01001861">
    <property type="protein sequence ID" value="JAA75649.1"/>
    <property type="molecule type" value="mRNA"/>
</dbReference>
<protein>
    <submittedName>
        <fullName evidence="3 4">Putative kazal type serine protease inhibitor</fullName>
    </submittedName>
</protein>
<name>R4G3A2_RHOPR</name>
<dbReference type="SUPFAM" id="SSF100895">
    <property type="entry name" value="Kazal-type serine protease inhibitors"/>
    <property type="match status" value="1"/>
</dbReference>
<keyword evidence="5" id="KW-1185">Reference proteome</keyword>
<evidence type="ECO:0000259" key="2">
    <source>
        <dbReference type="PROSITE" id="PS51465"/>
    </source>
</evidence>
<feature type="domain" description="Kazal-like" evidence="2">
    <location>
        <begin position="23"/>
        <end position="79"/>
    </location>
</feature>
<dbReference type="AlphaFoldDB" id="R4G3A2"/>
<dbReference type="RefSeq" id="XP_073992786.1">
    <property type="nucleotide sequence ID" value="XM_074136685.1"/>
</dbReference>
<dbReference type="GeneID" id="141458550"/>
<dbReference type="HOGENOM" id="CLU_2609013_0_0_1"/>
<proteinExistence type="evidence at transcript level"/>
<feature type="chain" id="PRO_5014108770" evidence="1">
    <location>
        <begin position="28"/>
        <end position="79"/>
    </location>
</feature>
<accession>R4G3A2</accession>
<dbReference type="VEuPathDB" id="VectorBase:RPRC009792"/>
<dbReference type="InterPro" id="IPR002350">
    <property type="entry name" value="Kazal_dom"/>
</dbReference>
<evidence type="ECO:0000256" key="1">
    <source>
        <dbReference type="SAM" id="SignalP"/>
    </source>
</evidence>
<dbReference type="EnsemblMetazoa" id="RPRC009792-RA">
    <property type="protein sequence ID" value="RPRC009792-PA"/>
    <property type="gene ID" value="RPRC009792"/>
</dbReference>
<evidence type="ECO:0000313" key="3">
    <source>
        <dbReference type="EMBL" id="JAA75649.1"/>
    </source>
</evidence>
<organism evidence="3">
    <name type="scientific">Rhodnius prolixus</name>
    <name type="common">Triatomid bug</name>
    <dbReference type="NCBI Taxonomy" id="13249"/>
    <lineage>
        <taxon>Eukaryota</taxon>
        <taxon>Metazoa</taxon>
        <taxon>Ecdysozoa</taxon>
        <taxon>Arthropoda</taxon>
        <taxon>Hexapoda</taxon>
        <taxon>Insecta</taxon>
        <taxon>Pterygota</taxon>
        <taxon>Neoptera</taxon>
        <taxon>Paraneoptera</taxon>
        <taxon>Hemiptera</taxon>
        <taxon>Heteroptera</taxon>
        <taxon>Panheteroptera</taxon>
        <taxon>Cimicomorpha</taxon>
        <taxon>Reduviidae</taxon>
        <taxon>Triatominae</taxon>
        <taxon>Rhodnius</taxon>
    </lineage>
</organism>
<reference evidence="4" key="3">
    <citation type="submission" date="2015-05" db="UniProtKB">
        <authorList>
            <consortium name="EnsemblMetazoa"/>
        </authorList>
    </citation>
    <scope>IDENTIFICATION</scope>
</reference>
<evidence type="ECO:0000313" key="5">
    <source>
        <dbReference type="Proteomes" id="UP000015103"/>
    </source>
</evidence>
<dbReference type="Gene3D" id="3.30.60.30">
    <property type="match status" value="1"/>
</dbReference>
<sequence length="79" mass="8671">MKLSTSLFSITLVAAFLTVYMFDFGNAQCDGVCTADYTPVCGKRRSSGELRTFGNSCALTRENQCSSGEKWVLLRQGKC</sequence>
<dbReference type="EMBL" id="ACPB03012978">
    <property type="status" value="NOT_ANNOTATED_CDS"/>
    <property type="molecule type" value="Genomic_DNA"/>
</dbReference>
<keyword evidence="1" id="KW-0732">Signal</keyword>
<dbReference type="Pfam" id="PF00050">
    <property type="entry name" value="Kazal_1"/>
    <property type="match status" value="1"/>
</dbReference>
<reference evidence="3" key="1">
    <citation type="submission" date="2013-04" db="EMBL/GenBank/DDBJ databases">
        <title>An insight into the transcriptome of the digestive tract of the blood sucking bug, Rhodnius prolixus.</title>
        <authorList>
            <person name="Ribeiro J.M.C."/>
            <person name="Genta F.A."/>
            <person name="Sorgine M.H.F."/>
            <person name="Paiva-Silva G.O."/>
            <person name="Majerowicz D."/>
            <person name="Medeiros M."/>
            <person name="Koerich L."/>
            <person name="Terra W.R."/>
            <person name="Ferreira C."/>
            <person name="Pimentel A.C."/>
            <person name="Bisch P.M."/>
            <person name="Diniz M.M.P."/>
            <person name="Nascimento R."/>
            <person name="Salmon D."/>
            <person name="Silber A.M."/>
            <person name="Alves M."/>
            <person name="Oliveira M.F."/>
            <person name="Gondim K.C."/>
            <person name="Silva Neto M.A.C."/>
            <person name="Atella G.C."/>
            <person name="Araujo H."/>
            <person name="Dias F.S."/>
            <person name="Polycarpo C.R."/>
            <person name="Fampa P."/>
            <person name="Melo A.C."/>
            <person name="Tanaka A.S."/>
            <person name="Balczun C."/>
            <person name="Oliveira J.H.M."/>
            <person name="Goncalves R."/>
            <person name="Lazoski C."/>
            <person name="Pereira M.A."/>
            <person name="Rivera-Pomar R."/>
            <person name="Diambra L."/>
            <person name="Schaub G.A."/>
            <person name="Garcia E.S."/>
            <person name="Azambuja P."/>
            <person name="Braz G.R.C."/>
            <person name="Oliveira P.L."/>
        </authorList>
    </citation>
    <scope>NUCLEOTIDE SEQUENCE</scope>
</reference>